<feature type="region of interest" description="Disordered" evidence="1">
    <location>
        <begin position="61"/>
        <end position="81"/>
    </location>
</feature>
<dbReference type="EMBL" id="GBXM01102700">
    <property type="protein sequence ID" value="JAH05877.1"/>
    <property type="molecule type" value="Transcribed_RNA"/>
</dbReference>
<evidence type="ECO:0000313" key="2">
    <source>
        <dbReference type="EMBL" id="JAH05877.1"/>
    </source>
</evidence>
<protein>
    <submittedName>
        <fullName evidence="2">Uncharacterized protein</fullName>
    </submittedName>
</protein>
<accession>A0A0E9PNM3</accession>
<feature type="compositionally biased region" description="Basic and acidic residues" evidence="1">
    <location>
        <begin position="64"/>
        <end position="75"/>
    </location>
</feature>
<dbReference type="AlphaFoldDB" id="A0A0E9PNM3"/>
<organism evidence="2">
    <name type="scientific">Anguilla anguilla</name>
    <name type="common">European freshwater eel</name>
    <name type="synonym">Muraena anguilla</name>
    <dbReference type="NCBI Taxonomy" id="7936"/>
    <lineage>
        <taxon>Eukaryota</taxon>
        <taxon>Metazoa</taxon>
        <taxon>Chordata</taxon>
        <taxon>Craniata</taxon>
        <taxon>Vertebrata</taxon>
        <taxon>Euteleostomi</taxon>
        <taxon>Actinopterygii</taxon>
        <taxon>Neopterygii</taxon>
        <taxon>Teleostei</taxon>
        <taxon>Anguilliformes</taxon>
        <taxon>Anguillidae</taxon>
        <taxon>Anguilla</taxon>
    </lineage>
</organism>
<sequence>MMVSSMLLAAAMKRFVTLRTECLWSKKSLLICIMMDLRVDSGKTGNFTTPQVLTTKKLPAGDLNKSRMQENRFQCDPKGSQ</sequence>
<evidence type="ECO:0000256" key="1">
    <source>
        <dbReference type="SAM" id="MobiDB-lite"/>
    </source>
</evidence>
<reference evidence="2" key="2">
    <citation type="journal article" date="2015" name="Fish Shellfish Immunol.">
        <title>Early steps in the European eel (Anguilla anguilla)-Vibrio vulnificus interaction in the gills: Role of the RtxA13 toxin.</title>
        <authorList>
            <person name="Callol A."/>
            <person name="Pajuelo D."/>
            <person name="Ebbesson L."/>
            <person name="Teles M."/>
            <person name="MacKenzie S."/>
            <person name="Amaro C."/>
        </authorList>
    </citation>
    <scope>NUCLEOTIDE SEQUENCE</scope>
</reference>
<dbReference type="EMBL" id="GBXM01094680">
    <property type="protein sequence ID" value="JAH13897.1"/>
    <property type="molecule type" value="Transcribed_RNA"/>
</dbReference>
<proteinExistence type="predicted"/>
<name>A0A0E9PNM3_ANGAN</name>
<reference evidence="2" key="1">
    <citation type="submission" date="2014-11" db="EMBL/GenBank/DDBJ databases">
        <authorList>
            <person name="Amaro Gonzalez C."/>
        </authorList>
    </citation>
    <scope>NUCLEOTIDE SEQUENCE</scope>
</reference>